<name>A0A151WV81_9HYME</name>
<accession>A0A151WV81</accession>
<evidence type="ECO:0000313" key="1">
    <source>
        <dbReference type="EMBL" id="KYQ51746.1"/>
    </source>
</evidence>
<dbReference type="AlphaFoldDB" id="A0A151WV81"/>
<dbReference type="EMBL" id="KQ982711">
    <property type="protein sequence ID" value="KYQ51746.1"/>
    <property type="molecule type" value="Genomic_DNA"/>
</dbReference>
<dbReference type="Proteomes" id="UP000075809">
    <property type="component" value="Unassembled WGS sequence"/>
</dbReference>
<keyword evidence="2" id="KW-1185">Reference proteome</keyword>
<organism evidence="1 2">
    <name type="scientific">Mycetomoellerius zeteki</name>
    <dbReference type="NCBI Taxonomy" id="64791"/>
    <lineage>
        <taxon>Eukaryota</taxon>
        <taxon>Metazoa</taxon>
        <taxon>Ecdysozoa</taxon>
        <taxon>Arthropoda</taxon>
        <taxon>Hexapoda</taxon>
        <taxon>Insecta</taxon>
        <taxon>Pterygota</taxon>
        <taxon>Neoptera</taxon>
        <taxon>Endopterygota</taxon>
        <taxon>Hymenoptera</taxon>
        <taxon>Apocrita</taxon>
        <taxon>Aculeata</taxon>
        <taxon>Formicoidea</taxon>
        <taxon>Formicidae</taxon>
        <taxon>Myrmicinae</taxon>
        <taxon>Mycetomoellerius</taxon>
    </lineage>
</organism>
<gene>
    <name evidence="1" type="ORF">ALC60_09135</name>
</gene>
<sequence>MLVYAVRQKVRRRFMAGKTVWLFGANATTRFITAACRFGSNKTIVAHCVSKNGLSNEWESNPCVQFVRITVHGLNNISRQLKTRLHEHVSDINKKSKSPTVITSHRIDQNHNFDWGNVEILDRETSFNKRLISEMVHIKRQTHGLNK</sequence>
<reference evidence="1 2" key="1">
    <citation type="submission" date="2015-09" db="EMBL/GenBank/DDBJ databases">
        <title>Trachymyrmex zeteki WGS genome.</title>
        <authorList>
            <person name="Nygaard S."/>
            <person name="Hu H."/>
            <person name="Boomsma J."/>
            <person name="Zhang G."/>
        </authorList>
    </citation>
    <scope>NUCLEOTIDE SEQUENCE [LARGE SCALE GENOMIC DNA]</scope>
    <source>
        <strain evidence="1">Tzet28-1</strain>
        <tissue evidence="1">Whole body</tissue>
    </source>
</reference>
<proteinExistence type="predicted"/>
<evidence type="ECO:0000313" key="2">
    <source>
        <dbReference type="Proteomes" id="UP000075809"/>
    </source>
</evidence>
<protein>
    <submittedName>
        <fullName evidence="1">Uncharacterized protein</fullName>
    </submittedName>
</protein>